<feature type="compositionally biased region" description="Basic residues" evidence="2">
    <location>
        <begin position="540"/>
        <end position="556"/>
    </location>
</feature>
<evidence type="ECO:0000313" key="5">
    <source>
        <dbReference type="Proteomes" id="UP000288805"/>
    </source>
</evidence>
<dbReference type="GO" id="GO:0003777">
    <property type="term" value="F:microtubule motor activity"/>
    <property type="evidence" value="ECO:0007669"/>
    <property type="project" value="InterPro"/>
</dbReference>
<feature type="domain" description="Tesmin/TSO1-like CXC" evidence="3">
    <location>
        <begin position="410"/>
        <end position="454"/>
    </location>
</feature>
<feature type="compositionally biased region" description="Basic and acidic residues" evidence="2">
    <location>
        <begin position="17"/>
        <end position="28"/>
    </location>
</feature>
<dbReference type="Proteomes" id="UP000288805">
    <property type="component" value="Unassembled WGS sequence"/>
</dbReference>
<feature type="compositionally biased region" description="Basic and acidic residues" evidence="2">
    <location>
        <begin position="141"/>
        <end position="162"/>
    </location>
</feature>
<feature type="region of interest" description="Disordered" evidence="2">
    <location>
        <begin position="1"/>
        <end position="55"/>
    </location>
</feature>
<gene>
    <name evidence="4" type="primary">KIN4C_3</name>
    <name evidence="4" type="ORF">CK203_110199</name>
</gene>
<dbReference type="SMART" id="SM01114">
    <property type="entry name" value="CXC"/>
    <property type="match status" value="1"/>
</dbReference>
<name>A0A438F8M0_VITVI</name>
<comment type="caution">
    <text evidence="4">The sequence shown here is derived from an EMBL/GenBank/DDBJ whole genome shotgun (WGS) entry which is preliminary data.</text>
</comment>
<feature type="region of interest" description="Disordered" evidence="2">
    <location>
        <begin position="502"/>
        <end position="556"/>
    </location>
</feature>
<accession>A0A438F8M0</accession>
<dbReference type="InterPro" id="IPR027640">
    <property type="entry name" value="Kinesin-like_fam"/>
</dbReference>
<evidence type="ECO:0000256" key="2">
    <source>
        <dbReference type="SAM" id="MobiDB-lite"/>
    </source>
</evidence>
<dbReference type="PANTHER" id="PTHR47969">
    <property type="entry name" value="CHROMOSOME-ASSOCIATED KINESIN KIF4A-RELATED"/>
    <property type="match status" value="1"/>
</dbReference>
<protein>
    <submittedName>
        <fullName evidence="4">Kinesin-like protein KIN-4C</fullName>
    </submittedName>
</protein>
<feature type="coiled-coil region" evidence="1">
    <location>
        <begin position="309"/>
        <end position="350"/>
    </location>
</feature>
<proteinExistence type="predicted"/>
<evidence type="ECO:0000313" key="4">
    <source>
        <dbReference type="EMBL" id="RVW56302.1"/>
    </source>
</evidence>
<dbReference type="InterPro" id="IPR033467">
    <property type="entry name" value="Tesmin/TSO1-like_CXC"/>
</dbReference>
<dbReference type="PANTHER" id="PTHR47969:SF6">
    <property type="entry name" value="KINESIN-LIKE PROTEIN KIN-4C"/>
    <property type="match status" value="1"/>
</dbReference>
<keyword evidence="1" id="KW-0175">Coiled coil</keyword>
<organism evidence="4 5">
    <name type="scientific">Vitis vinifera</name>
    <name type="common">Grape</name>
    <dbReference type="NCBI Taxonomy" id="29760"/>
    <lineage>
        <taxon>Eukaryota</taxon>
        <taxon>Viridiplantae</taxon>
        <taxon>Streptophyta</taxon>
        <taxon>Embryophyta</taxon>
        <taxon>Tracheophyta</taxon>
        <taxon>Spermatophyta</taxon>
        <taxon>Magnoliopsida</taxon>
        <taxon>eudicotyledons</taxon>
        <taxon>Gunneridae</taxon>
        <taxon>Pentapetalae</taxon>
        <taxon>rosids</taxon>
        <taxon>Vitales</taxon>
        <taxon>Vitaceae</taxon>
        <taxon>Viteae</taxon>
        <taxon>Vitis</taxon>
    </lineage>
</organism>
<reference evidence="4 5" key="1">
    <citation type="journal article" date="2018" name="PLoS Genet.">
        <title>Population sequencing reveals clonal diversity and ancestral inbreeding in the grapevine cultivar Chardonnay.</title>
        <authorList>
            <person name="Roach M.J."/>
            <person name="Johnson D.L."/>
            <person name="Bohlmann J."/>
            <person name="van Vuuren H.J."/>
            <person name="Jones S.J."/>
            <person name="Pretorius I.S."/>
            <person name="Schmidt S.A."/>
            <person name="Borneman A.R."/>
        </authorList>
    </citation>
    <scope>NUCLEOTIDE SEQUENCE [LARGE SCALE GENOMIC DNA]</scope>
    <source>
        <strain evidence="5">cv. Chardonnay</strain>
        <tissue evidence="4">Leaf</tissue>
    </source>
</reference>
<dbReference type="AlphaFoldDB" id="A0A438F8M0"/>
<dbReference type="GO" id="GO:0007018">
    <property type="term" value="P:microtubule-based movement"/>
    <property type="evidence" value="ECO:0007669"/>
    <property type="project" value="InterPro"/>
</dbReference>
<dbReference type="EMBL" id="QGNW01001087">
    <property type="protein sequence ID" value="RVW56302.1"/>
    <property type="molecule type" value="Genomic_DNA"/>
</dbReference>
<evidence type="ECO:0000259" key="3">
    <source>
        <dbReference type="SMART" id="SM01114"/>
    </source>
</evidence>
<sequence>MKSIPYIIHPRYISFPDRGDQGGRRNSDRSGSTSRRQSRAADKRGSCVGPEKSEAGAFNDLGRRRLFDFWRGFERKHGAADEERRRAEFSVGGLRVPAEVKTALTENGAKRRRERVAGSEKKATAIPQSSMNLCDPSTVDRTPDEKRRKVRSRDGKRRDVKSVKKRRPQATSGRQIGEETAASSTPTLRKQECAPPWSALKTEGRRNEYKMHKLLALNQGQKMVLQRKTQEASMATKWLKELLESRKSWLHEKSSARDANGRIQAMEHEHDLSVRLQELYSEYEHQLEVRAGIAVEIVNLKEEAEMLKHKNLRCLLEEEEDDCREKDSEIRDLNKMVVELSGLVRQLEMEKAEFIHKEKSQGSQSATSLSCTVSDSDFQDMDVSEPEYSNMKAAERTPVEEHADVTGKTGSKGCCSCSKKSLCKTLKCKCRATNGSCGTSCGCAPTKCTNRDTDLFGTGASHSALLLHTALVVKPAEKNSNCAPRGKALSDIGNTLSTFPASRKHQTLKKPENSATDTDIDSMSPIYAESNAIKPDKFVTKKAGRPATRRSKKVAE</sequence>
<evidence type="ECO:0000256" key="1">
    <source>
        <dbReference type="SAM" id="Coils"/>
    </source>
</evidence>
<feature type="region of interest" description="Disordered" evidence="2">
    <location>
        <begin position="107"/>
        <end position="205"/>
    </location>
</feature>